<dbReference type="AlphaFoldDB" id="X7ZDC0"/>
<feature type="non-terminal residue" evidence="2">
    <location>
        <position position="126"/>
    </location>
</feature>
<sequence>MVGPESAGTFAGFGSSCRCGSRRMPPSAGALPLCALITAWAREQAQPHARASPRLRRRPPRRRRNGPGRRLRTEIDQLVEPTGVLIVADGANTLTRRPRRLPPGRRRRATRLDDALACGDTAALTR</sequence>
<evidence type="ECO:0000256" key="1">
    <source>
        <dbReference type="SAM" id="MobiDB-lite"/>
    </source>
</evidence>
<feature type="compositionally biased region" description="Basic residues" evidence="1">
    <location>
        <begin position="51"/>
        <end position="70"/>
    </location>
</feature>
<name>X7ZDC0_MYCXE</name>
<reference evidence="2" key="1">
    <citation type="submission" date="2014-01" db="EMBL/GenBank/DDBJ databases">
        <authorList>
            <person name="Brown-Elliot B."/>
            <person name="Wallace R."/>
            <person name="Lenaerts A."/>
            <person name="Ordway D."/>
            <person name="DeGroote M.A."/>
            <person name="Parker T."/>
            <person name="Sizemore C."/>
            <person name="Tallon L.J."/>
            <person name="Sadzewicz L.K."/>
            <person name="Sengamalay N."/>
            <person name="Fraser C.M."/>
            <person name="Hine E."/>
            <person name="Shefchek K.A."/>
            <person name="Das S.P."/>
            <person name="Tettelin H."/>
        </authorList>
    </citation>
    <scope>NUCLEOTIDE SEQUENCE [LARGE SCALE GENOMIC DNA]</scope>
    <source>
        <strain evidence="2">4042</strain>
    </source>
</reference>
<feature type="region of interest" description="Disordered" evidence="1">
    <location>
        <begin position="44"/>
        <end position="72"/>
    </location>
</feature>
<proteinExistence type="predicted"/>
<gene>
    <name evidence="2" type="ORF">I553_1713</name>
</gene>
<dbReference type="EMBL" id="JAOB01000078">
    <property type="protein sequence ID" value="EUA16718.1"/>
    <property type="molecule type" value="Genomic_DNA"/>
</dbReference>
<comment type="caution">
    <text evidence="2">The sequence shown here is derived from an EMBL/GenBank/DDBJ whole genome shotgun (WGS) entry which is preliminary data.</text>
</comment>
<evidence type="ECO:0000313" key="2">
    <source>
        <dbReference type="EMBL" id="EUA16718.1"/>
    </source>
</evidence>
<organism evidence="2">
    <name type="scientific">Mycobacterium xenopi 4042</name>
    <dbReference type="NCBI Taxonomy" id="1299334"/>
    <lineage>
        <taxon>Bacteria</taxon>
        <taxon>Bacillati</taxon>
        <taxon>Actinomycetota</taxon>
        <taxon>Actinomycetes</taxon>
        <taxon>Mycobacteriales</taxon>
        <taxon>Mycobacteriaceae</taxon>
        <taxon>Mycobacterium</taxon>
    </lineage>
</organism>
<protein>
    <submittedName>
        <fullName evidence="2">Uncharacterized protein</fullName>
    </submittedName>
</protein>
<accession>X7ZDC0</accession>